<keyword evidence="4" id="KW-1185">Reference proteome</keyword>
<feature type="region of interest" description="Disordered" evidence="1">
    <location>
        <begin position="172"/>
        <end position="198"/>
    </location>
</feature>
<evidence type="ECO:0000256" key="1">
    <source>
        <dbReference type="SAM" id="MobiDB-lite"/>
    </source>
</evidence>
<feature type="compositionally biased region" description="Basic and acidic residues" evidence="1">
    <location>
        <begin position="182"/>
        <end position="197"/>
    </location>
</feature>
<name>A0ABZ2AX61_9TREE</name>
<evidence type="ECO:0000313" key="3">
    <source>
        <dbReference type="EMBL" id="WVO22977.1"/>
    </source>
</evidence>
<sequence>MTRAYLFCVGSSLSTLLAFASVGLCLIFPSFLKNIRRLGANAEALERLHFFSEMNEIRTACRIVYSICFLIISADAFTAEKRVNKSQFWSDTLYLSGQLGLFGATCLSVVVLIPRNMTSENLPSGNQDVQPIVSYNRPPPEGYSAKQFMELGERLNVGNEAKAIGLVTNPRGFEMQVSPPSDNHDDSSSGYSDRTKVDAPFAEVADKTRIARLSELSGLPSVVQRFKSPFDIAEHKVKELT</sequence>
<dbReference type="EMBL" id="CP143812">
    <property type="protein sequence ID" value="WVO22977.1"/>
    <property type="molecule type" value="Genomic_DNA"/>
</dbReference>
<feature type="transmembrane region" description="Helical" evidence="2">
    <location>
        <begin position="63"/>
        <end position="80"/>
    </location>
</feature>
<accession>A0ABZ2AX61</accession>
<proteinExistence type="predicted"/>
<dbReference type="RefSeq" id="XP_064722216.1">
    <property type="nucleotide sequence ID" value="XM_064866144.1"/>
</dbReference>
<protein>
    <submittedName>
        <fullName evidence="3">Uncharacterized protein</fullName>
    </submittedName>
</protein>
<organism evidence="3 4">
    <name type="scientific">Cryptococcus decagattii</name>
    <dbReference type="NCBI Taxonomy" id="1859122"/>
    <lineage>
        <taxon>Eukaryota</taxon>
        <taxon>Fungi</taxon>
        <taxon>Dikarya</taxon>
        <taxon>Basidiomycota</taxon>
        <taxon>Agaricomycotina</taxon>
        <taxon>Tremellomycetes</taxon>
        <taxon>Tremellales</taxon>
        <taxon>Cryptococcaceae</taxon>
        <taxon>Cryptococcus</taxon>
        <taxon>Cryptococcus gattii species complex</taxon>
    </lineage>
</organism>
<keyword evidence="2" id="KW-1133">Transmembrane helix</keyword>
<dbReference type="GeneID" id="89991093"/>
<keyword evidence="2" id="KW-0472">Membrane</keyword>
<reference evidence="3 4" key="1">
    <citation type="submission" date="2024-01" db="EMBL/GenBank/DDBJ databases">
        <title>Comparative genomics of Cryptococcus and Kwoniella reveals pathogenesis evolution and contrasting modes of karyotype evolution via chromosome fusion or intercentromeric recombination.</title>
        <authorList>
            <person name="Coelho M.A."/>
            <person name="David-Palma M."/>
            <person name="Shea T."/>
            <person name="Bowers K."/>
            <person name="McGinley-Smith S."/>
            <person name="Mohammad A.W."/>
            <person name="Gnirke A."/>
            <person name="Yurkov A.M."/>
            <person name="Nowrousian M."/>
            <person name="Sun S."/>
            <person name="Cuomo C.A."/>
            <person name="Heitman J."/>
        </authorList>
    </citation>
    <scope>NUCLEOTIDE SEQUENCE [LARGE SCALE GENOMIC DNA]</scope>
    <source>
        <strain evidence="3 4">7685027</strain>
    </source>
</reference>
<evidence type="ECO:0000313" key="4">
    <source>
        <dbReference type="Proteomes" id="UP001432216"/>
    </source>
</evidence>
<keyword evidence="2" id="KW-0812">Transmembrane</keyword>
<evidence type="ECO:0000256" key="2">
    <source>
        <dbReference type="SAM" id="Phobius"/>
    </source>
</evidence>
<gene>
    <name evidence="3" type="ORF">IAS62_004321</name>
</gene>
<dbReference type="Proteomes" id="UP001432216">
    <property type="component" value="Chromosome 7"/>
</dbReference>
<feature type="transmembrane region" description="Helical" evidence="2">
    <location>
        <begin position="92"/>
        <end position="113"/>
    </location>
</feature>